<evidence type="ECO:0000256" key="1">
    <source>
        <dbReference type="SAM" id="MobiDB-lite"/>
    </source>
</evidence>
<proteinExistence type="predicted"/>
<dbReference type="Gene3D" id="2.30.30.100">
    <property type="match status" value="1"/>
</dbReference>
<name>A0A915IPI9_ROMCU</name>
<dbReference type="GO" id="GO:0000387">
    <property type="term" value="P:spliceosomal snRNP assembly"/>
    <property type="evidence" value="ECO:0007669"/>
    <property type="project" value="TreeGrafter"/>
</dbReference>
<dbReference type="Proteomes" id="UP000887565">
    <property type="component" value="Unplaced"/>
</dbReference>
<dbReference type="InterPro" id="IPR020338">
    <property type="entry name" value="SMN_gemin7"/>
</dbReference>
<dbReference type="PANTHER" id="PTHR14679">
    <property type="entry name" value="GEM-ASSOCIATED PROTEIN 7"/>
    <property type="match status" value="1"/>
</dbReference>
<protein>
    <submittedName>
        <fullName evidence="3">Gem-associated protein 7</fullName>
    </submittedName>
</protein>
<dbReference type="PANTHER" id="PTHR14679:SF1">
    <property type="entry name" value="GEM-ASSOCIATED PROTEIN 7"/>
    <property type="match status" value="1"/>
</dbReference>
<dbReference type="Pfam" id="PF11095">
    <property type="entry name" value="Gemin7"/>
    <property type="match status" value="1"/>
</dbReference>
<accession>A0A915IPI9</accession>
<dbReference type="GO" id="GO:0034719">
    <property type="term" value="C:SMN-Sm protein complex"/>
    <property type="evidence" value="ECO:0007669"/>
    <property type="project" value="InterPro"/>
</dbReference>
<reference evidence="3" key="1">
    <citation type="submission" date="2022-11" db="UniProtKB">
        <authorList>
            <consortium name="WormBaseParasite"/>
        </authorList>
    </citation>
    <scope>IDENTIFICATION</scope>
</reference>
<sequence>MQSDEIAAPAAGIDNIESPVNNEEQEKRAILRERFLKLVKFLNENPHRADIHLHTDLNMRADILACSPDGQHFIVKNFETPIFRLDHAILRTSDIISMKLNLESSSNDNNNNTKK</sequence>
<organism evidence="2 3">
    <name type="scientific">Romanomermis culicivorax</name>
    <name type="common">Nematode worm</name>
    <dbReference type="NCBI Taxonomy" id="13658"/>
    <lineage>
        <taxon>Eukaryota</taxon>
        <taxon>Metazoa</taxon>
        <taxon>Ecdysozoa</taxon>
        <taxon>Nematoda</taxon>
        <taxon>Enoplea</taxon>
        <taxon>Dorylaimia</taxon>
        <taxon>Mermithida</taxon>
        <taxon>Mermithoidea</taxon>
        <taxon>Mermithidae</taxon>
        <taxon>Romanomermis</taxon>
    </lineage>
</organism>
<evidence type="ECO:0000313" key="3">
    <source>
        <dbReference type="WBParaSite" id="nRc.2.0.1.t15902-RA"/>
    </source>
</evidence>
<dbReference type="AlphaFoldDB" id="A0A915IPI9"/>
<evidence type="ECO:0000313" key="2">
    <source>
        <dbReference type="Proteomes" id="UP000887565"/>
    </source>
</evidence>
<keyword evidence="2" id="KW-1185">Reference proteome</keyword>
<feature type="region of interest" description="Disordered" evidence="1">
    <location>
        <begin position="1"/>
        <end position="24"/>
    </location>
</feature>
<dbReference type="WBParaSite" id="nRc.2.0.1.t15902-RA">
    <property type="protein sequence ID" value="nRc.2.0.1.t15902-RA"/>
    <property type="gene ID" value="nRc.2.0.1.g15902"/>
</dbReference>